<dbReference type="SUPFAM" id="SSF55961">
    <property type="entry name" value="Bet v1-like"/>
    <property type="match status" value="1"/>
</dbReference>
<evidence type="ECO:0000313" key="2">
    <source>
        <dbReference type="Proteomes" id="UP001596484"/>
    </source>
</evidence>
<organism evidence="1 2">
    <name type="scientific">Rhodococcus daqingensis</name>
    <dbReference type="NCBI Taxonomy" id="2479363"/>
    <lineage>
        <taxon>Bacteria</taxon>
        <taxon>Bacillati</taxon>
        <taxon>Actinomycetota</taxon>
        <taxon>Actinomycetes</taxon>
        <taxon>Mycobacteriales</taxon>
        <taxon>Nocardiaceae</taxon>
        <taxon>Rhodococcus</taxon>
    </lineage>
</organism>
<protein>
    <submittedName>
        <fullName evidence="1">SRPBCC family protein</fullName>
    </submittedName>
</protein>
<reference evidence="2" key="1">
    <citation type="journal article" date="2019" name="Int. J. Syst. Evol. Microbiol.">
        <title>The Global Catalogue of Microorganisms (GCM) 10K type strain sequencing project: providing services to taxonomists for standard genome sequencing and annotation.</title>
        <authorList>
            <consortium name="The Broad Institute Genomics Platform"/>
            <consortium name="The Broad Institute Genome Sequencing Center for Infectious Disease"/>
            <person name="Wu L."/>
            <person name="Ma J."/>
        </authorList>
    </citation>
    <scope>NUCLEOTIDE SEQUENCE [LARGE SCALE GENOMIC DNA]</scope>
    <source>
        <strain evidence="2">ICMP 19430</strain>
    </source>
</reference>
<dbReference type="Gene3D" id="3.30.530.20">
    <property type="match status" value="1"/>
</dbReference>
<dbReference type="InterPro" id="IPR019587">
    <property type="entry name" value="Polyketide_cyclase/dehydratase"/>
</dbReference>
<proteinExistence type="predicted"/>
<dbReference type="Proteomes" id="UP001596484">
    <property type="component" value="Unassembled WGS sequence"/>
</dbReference>
<accession>A0ABW2S4J1</accession>
<dbReference type="CDD" id="cd07821">
    <property type="entry name" value="PYR_PYL_RCAR_like"/>
    <property type="match status" value="1"/>
</dbReference>
<dbReference type="Pfam" id="PF10604">
    <property type="entry name" value="Polyketide_cyc2"/>
    <property type="match status" value="1"/>
</dbReference>
<dbReference type="InterPro" id="IPR023393">
    <property type="entry name" value="START-like_dom_sf"/>
</dbReference>
<sequence length="166" mass="18903">MTMHWFDLTPIDDSYFETADFVYTYGMDLRAGADEVWRGLTGAGPLSWCRLLTDVHYTSPAPHGPATTRVAKVAGGVMQLREQFFVWDEEQRRHAFYVEQANVPLFRSFAEDYRVQSTPTGSRFVWTFAFTPRPGFGPAVRLGLPVNKALFASFVRDTRRHFGAVN</sequence>
<evidence type="ECO:0000313" key="1">
    <source>
        <dbReference type="EMBL" id="MFC7451062.1"/>
    </source>
</evidence>
<keyword evidence="2" id="KW-1185">Reference proteome</keyword>
<dbReference type="RefSeq" id="WP_378409158.1">
    <property type="nucleotide sequence ID" value="NZ_JBHTCS010000030.1"/>
</dbReference>
<gene>
    <name evidence="1" type="ORF">ACFQS9_24515</name>
</gene>
<comment type="caution">
    <text evidence="1">The sequence shown here is derived from an EMBL/GenBank/DDBJ whole genome shotgun (WGS) entry which is preliminary data.</text>
</comment>
<dbReference type="EMBL" id="JBHTCS010000030">
    <property type="protein sequence ID" value="MFC7451062.1"/>
    <property type="molecule type" value="Genomic_DNA"/>
</dbReference>
<name>A0ABW2S4J1_9NOCA</name>